<organism evidence="3 4">
    <name type="scientific">Pseudochryseolinea flava</name>
    <dbReference type="NCBI Taxonomy" id="2059302"/>
    <lineage>
        <taxon>Bacteria</taxon>
        <taxon>Pseudomonadati</taxon>
        <taxon>Bacteroidota</taxon>
        <taxon>Cytophagia</taxon>
        <taxon>Cytophagales</taxon>
        <taxon>Fulvivirgaceae</taxon>
        <taxon>Pseudochryseolinea</taxon>
    </lineage>
</organism>
<comment type="caution">
    <text evidence="3">The sequence shown here is derived from an EMBL/GenBank/DDBJ whole genome shotgun (WGS) entry which is preliminary data.</text>
</comment>
<proteinExistence type="predicted"/>
<keyword evidence="1" id="KW-0812">Transmembrane</keyword>
<sequence length="52" mass="5885">MKKKECPSCAMQIDENASTCPICGYLFPKTSVVWKILAIILIILMLYHVITL</sequence>
<evidence type="ECO:0000259" key="2">
    <source>
        <dbReference type="Pfam" id="PF13240"/>
    </source>
</evidence>
<reference evidence="3 4" key="1">
    <citation type="submission" date="2018-06" db="EMBL/GenBank/DDBJ databases">
        <title>Chryseolinea flavus sp. nov., a member of the phylum Bacteroidetes isolated from soil.</title>
        <authorList>
            <person name="Li Y."/>
            <person name="Wang J."/>
        </authorList>
    </citation>
    <scope>NUCLEOTIDE SEQUENCE [LARGE SCALE GENOMIC DNA]</scope>
    <source>
        <strain evidence="3 4">SDU1-6</strain>
    </source>
</reference>
<dbReference type="Proteomes" id="UP000251889">
    <property type="component" value="Unassembled WGS sequence"/>
</dbReference>
<dbReference type="RefSeq" id="WP_112747829.1">
    <property type="nucleotide sequence ID" value="NZ_QMFY01000008.1"/>
</dbReference>
<dbReference type="AlphaFoldDB" id="A0A364XZN1"/>
<protein>
    <recommendedName>
        <fullName evidence="2">Zinc-ribbon domain-containing protein</fullName>
    </recommendedName>
</protein>
<keyword evidence="1" id="KW-1133">Transmembrane helix</keyword>
<keyword evidence="4" id="KW-1185">Reference proteome</keyword>
<name>A0A364XZN1_9BACT</name>
<evidence type="ECO:0000313" key="3">
    <source>
        <dbReference type="EMBL" id="RAV99991.1"/>
    </source>
</evidence>
<evidence type="ECO:0000313" key="4">
    <source>
        <dbReference type="Proteomes" id="UP000251889"/>
    </source>
</evidence>
<evidence type="ECO:0000256" key="1">
    <source>
        <dbReference type="SAM" id="Phobius"/>
    </source>
</evidence>
<dbReference type="InterPro" id="IPR026870">
    <property type="entry name" value="Zinc_ribbon_dom"/>
</dbReference>
<dbReference type="OrthoDB" id="966130at2"/>
<gene>
    <name evidence="3" type="ORF">DQQ10_15650</name>
</gene>
<feature type="transmembrane region" description="Helical" evidence="1">
    <location>
        <begin position="32"/>
        <end position="50"/>
    </location>
</feature>
<keyword evidence="1" id="KW-0472">Membrane</keyword>
<dbReference type="Pfam" id="PF13240">
    <property type="entry name" value="Zn_Ribbon_1"/>
    <property type="match status" value="1"/>
</dbReference>
<accession>A0A364XZN1</accession>
<dbReference type="EMBL" id="QMFY01000008">
    <property type="protein sequence ID" value="RAV99991.1"/>
    <property type="molecule type" value="Genomic_DNA"/>
</dbReference>
<feature type="domain" description="Zinc-ribbon" evidence="2">
    <location>
        <begin position="6"/>
        <end position="25"/>
    </location>
</feature>